<name>A0ACC1HTT0_9FUNG</name>
<gene>
    <name evidence="1" type="primary">HRD1_1</name>
    <name evidence="1" type="ORF">EV182_001198</name>
</gene>
<accession>A0ACC1HTT0</accession>
<reference evidence="1" key="1">
    <citation type="submission" date="2022-06" db="EMBL/GenBank/DDBJ databases">
        <title>Phylogenomic reconstructions and comparative analyses of Kickxellomycotina fungi.</title>
        <authorList>
            <person name="Reynolds N.K."/>
            <person name="Stajich J.E."/>
            <person name="Barry K."/>
            <person name="Grigoriev I.V."/>
            <person name="Crous P."/>
            <person name="Smith M.E."/>
        </authorList>
    </citation>
    <scope>NUCLEOTIDE SEQUENCE</scope>
    <source>
        <strain evidence="1">RSA 2271</strain>
    </source>
</reference>
<keyword evidence="2" id="KW-1185">Reference proteome</keyword>
<evidence type="ECO:0000313" key="1">
    <source>
        <dbReference type="EMBL" id="KAJ1679852.1"/>
    </source>
</evidence>
<protein>
    <submittedName>
        <fullName evidence="1">E3 ubiquitin-protein ligase hrd1</fullName>
        <ecNumber evidence="1">2.3.2.27</ecNumber>
    </submittedName>
</protein>
<keyword evidence="1" id="KW-0012">Acyltransferase</keyword>
<organism evidence="1 2">
    <name type="scientific">Spiromyces aspiralis</name>
    <dbReference type="NCBI Taxonomy" id="68401"/>
    <lineage>
        <taxon>Eukaryota</taxon>
        <taxon>Fungi</taxon>
        <taxon>Fungi incertae sedis</taxon>
        <taxon>Zoopagomycota</taxon>
        <taxon>Kickxellomycotina</taxon>
        <taxon>Kickxellomycetes</taxon>
        <taxon>Kickxellales</taxon>
        <taxon>Kickxellaceae</taxon>
        <taxon>Spiromyces</taxon>
    </lineage>
</organism>
<comment type="caution">
    <text evidence="1">The sequence shown here is derived from an EMBL/GenBank/DDBJ whole genome shotgun (WGS) entry which is preliminary data.</text>
</comment>
<sequence>MEQQLMLSWWMVGQLVALTLLLGVVDGGMIYYAVSVTKAVGASMMIVFGFEYALQAVDLFGSAVKCALNVVDVRMDHEWEEKSSYVFYLELLSDTIKLGVYISFVYHLINSYGPPIHILRDVYLTARSFYDKCRDWMRYRQAMRNMNQKYQTVSQEQLSQLSDTTCIICREDMEGPTEETIRRWQDQQRLRVPVHVPGSTPKRLPCGHIFHFNCLRGWLERQQACPTCRRSVLVDHVPQASSNTAADPRRTVGRDEGRATSSQVPATTAAGDAASGDHSWQRGARSEDATPPGVETTFASPHWRGPRQQHQQQGHDLAISLVSRMFPGAKLIPLAPSPTSDLSESSGQPSNSNGNTTSISSSNIDPISGFLSSRSSVQQLPLDSFPLPDLSKLSDAQLHDLETNTRRGIEGRLRVLAAAQHHLDLVARLLTRVQSVLPEASLGETKAGTGNSNSVDTTGHTSSGDIRSTDKGKQAASSLPNEGSDISDI</sequence>
<evidence type="ECO:0000313" key="2">
    <source>
        <dbReference type="Proteomes" id="UP001145114"/>
    </source>
</evidence>
<dbReference type="EC" id="2.3.2.27" evidence="1"/>
<keyword evidence="1" id="KW-0808">Transferase</keyword>
<dbReference type="Proteomes" id="UP001145114">
    <property type="component" value="Unassembled WGS sequence"/>
</dbReference>
<dbReference type="EMBL" id="JAMZIH010000147">
    <property type="protein sequence ID" value="KAJ1679852.1"/>
    <property type="molecule type" value="Genomic_DNA"/>
</dbReference>
<proteinExistence type="predicted"/>